<evidence type="ECO:0000256" key="2">
    <source>
        <dbReference type="ARBA" id="ARBA00022691"/>
    </source>
</evidence>
<accession>A0A644T3T9</accession>
<keyword evidence="1" id="KW-0004">4Fe-4S</keyword>
<keyword evidence="5" id="KW-0411">Iron-sulfur</keyword>
<dbReference type="InterPro" id="IPR058240">
    <property type="entry name" value="rSAM_sf"/>
</dbReference>
<dbReference type="InterPro" id="IPR013704">
    <property type="entry name" value="UPF0313_N"/>
</dbReference>
<dbReference type="Gene3D" id="3.80.30.20">
    <property type="entry name" value="tm_1862 like domain"/>
    <property type="match status" value="1"/>
</dbReference>
<dbReference type="SFLD" id="SFLDS00029">
    <property type="entry name" value="Radical_SAM"/>
    <property type="match status" value="1"/>
</dbReference>
<dbReference type="SFLD" id="SFLDG01069">
    <property type="entry name" value="UPF0313"/>
    <property type="match status" value="1"/>
</dbReference>
<dbReference type="InterPro" id="IPR022946">
    <property type="entry name" value="UPF0313"/>
</dbReference>
<evidence type="ECO:0000256" key="1">
    <source>
        <dbReference type="ARBA" id="ARBA00022485"/>
    </source>
</evidence>
<keyword evidence="4" id="KW-0408">Iron</keyword>
<dbReference type="SUPFAM" id="SSF102114">
    <property type="entry name" value="Radical SAM enzymes"/>
    <property type="match status" value="1"/>
</dbReference>
<proteinExistence type="inferred from homology"/>
<sequence>MMNKFLPICKQDMEERGWDQLDFLFISGDAYVDHPSFGPAIICRLLEKQGYKVGIITQPDWRSTEDFKKLGKPRLGVLVSAGNLDSMLNKFTAAKKYRSTDNYSPGGKSGCRPERATIVYCNRIREIWKKTPLIIGGIEASLRRFAHYDYWSDSVRKSILIDSRADILIYGMGERQIKEIAVQLDEGIKVSDINTVQGTCYTTNSLESLWDYIEIPSYDDVVRSKQDFAAAFKVQYLEQDPIRGKTIVQKYGDQYVVQNRPAMPLAVQEMDEVYDLPYVRTYHPIYQQAGGVPAISEVKYSIVSHRGCFGGCSFCAIGSHQGRIIQSRSEDSILREAMQFTTQPDFKGYIHDVGGPTANFRIPACQHQSERGACKGRHCLFPAPCKNLDSNHNDYLSLLRKLRALPRVKKVFVRSGLRYDYLMASPNYEEFLQELCNHHVSGQLKVAPEHISPKVMKLMGKQGKDVYVKFAKAYKHANEVVGKEQYLVPYFMSSHPGAGLKEAIELAEFIRDMNYHPQQVQDFIPSPGSLSTCMYYTEINPLTGEKVYVAKDPREKKLQRALMQFRDPKNYQYVYEALTKANRRDLIGYGPKCLIKPPRHNNEPSFSPDGNKQRKLSTNRNKRNIKKRARN</sequence>
<dbReference type="Pfam" id="PF04055">
    <property type="entry name" value="Radical_SAM"/>
    <property type="match status" value="1"/>
</dbReference>
<dbReference type="GO" id="GO:0051539">
    <property type="term" value="F:4 iron, 4 sulfur cluster binding"/>
    <property type="evidence" value="ECO:0007669"/>
    <property type="project" value="UniProtKB-KW"/>
</dbReference>
<dbReference type="GO" id="GO:0046872">
    <property type="term" value="F:metal ion binding"/>
    <property type="evidence" value="ECO:0007669"/>
    <property type="project" value="UniProtKB-KW"/>
</dbReference>
<dbReference type="PANTHER" id="PTHR32331">
    <property type="entry name" value="UPF0313 PROTEIN YGIQ"/>
    <property type="match status" value="1"/>
</dbReference>
<organism evidence="8">
    <name type="scientific">bioreactor metagenome</name>
    <dbReference type="NCBI Taxonomy" id="1076179"/>
    <lineage>
        <taxon>unclassified sequences</taxon>
        <taxon>metagenomes</taxon>
        <taxon>ecological metagenomes</taxon>
    </lineage>
</organism>
<reference evidence="8" key="1">
    <citation type="submission" date="2019-08" db="EMBL/GenBank/DDBJ databases">
        <authorList>
            <person name="Kucharzyk K."/>
            <person name="Murdoch R.W."/>
            <person name="Higgins S."/>
            <person name="Loffler F."/>
        </authorList>
    </citation>
    <scope>NUCLEOTIDE SEQUENCE</scope>
</reference>
<dbReference type="NCBIfam" id="TIGR03904">
    <property type="entry name" value="SAM_YgiQ"/>
    <property type="match status" value="1"/>
</dbReference>
<dbReference type="InterPro" id="IPR007197">
    <property type="entry name" value="rSAM"/>
</dbReference>
<evidence type="ECO:0000256" key="3">
    <source>
        <dbReference type="ARBA" id="ARBA00022723"/>
    </source>
</evidence>
<evidence type="ECO:0000259" key="7">
    <source>
        <dbReference type="PROSITE" id="PS51918"/>
    </source>
</evidence>
<dbReference type="SMART" id="SM00729">
    <property type="entry name" value="Elp3"/>
    <property type="match status" value="1"/>
</dbReference>
<feature type="domain" description="Radical SAM core" evidence="7">
    <location>
        <begin position="294"/>
        <end position="566"/>
    </location>
</feature>
<dbReference type="EMBL" id="VSSQ01000012">
    <property type="protein sequence ID" value="MPL60601.1"/>
    <property type="molecule type" value="Genomic_DNA"/>
</dbReference>
<dbReference type="Pfam" id="PF11842">
    <property type="entry name" value="DUF3362"/>
    <property type="match status" value="1"/>
</dbReference>
<dbReference type="InterPro" id="IPR023404">
    <property type="entry name" value="rSAM_horseshoe"/>
</dbReference>
<evidence type="ECO:0000256" key="5">
    <source>
        <dbReference type="ARBA" id="ARBA00023014"/>
    </source>
</evidence>
<evidence type="ECO:0000313" key="8">
    <source>
        <dbReference type="EMBL" id="MPL60601.1"/>
    </source>
</evidence>
<comment type="caution">
    <text evidence="8">The sequence shown here is derived from an EMBL/GenBank/DDBJ whole genome shotgun (WGS) entry which is preliminary data.</text>
</comment>
<feature type="compositionally biased region" description="Basic residues" evidence="6">
    <location>
        <begin position="613"/>
        <end position="631"/>
    </location>
</feature>
<gene>
    <name evidence="8" type="ORF">SDC9_06162</name>
</gene>
<dbReference type="GO" id="GO:0003824">
    <property type="term" value="F:catalytic activity"/>
    <property type="evidence" value="ECO:0007669"/>
    <property type="project" value="InterPro"/>
</dbReference>
<keyword evidence="3" id="KW-0479">Metal-binding</keyword>
<dbReference type="InterPro" id="IPR024560">
    <property type="entry name" value="UPF0313_C"/>
</dbReference>
<dbReference type="PROSITE" id="PS51918">
    <property type="entry name" value="RADICAL_SAM"/>
    <property type="match status" value="1"/>
</dbReference>
<dbReference type="HAMAP" id="MF_01251">
    <property type="entry name" value="UPF0313"/>
    <property type="match status" value="1"/>
</dbReference>
<dbReference type="PANTHER" id="PTHR32331:SF0">
    <property type="entry name" value="UPF0313 PROTEIN YGIQ"/>
    <property type="match status" value="1"/>
</dbReference>
<evidence type="ECO:0000256" key="4">
    <source>
        <dbReference type="ARBA" id="ARBA00023004"/>
    </source>
</evidence>
<dbReference type="Pfam" id="PF08497">
    <property type="entry name" value="Radical_SAM_N"/>
    <property type="match status" value="1"/>
</dbReference>
<dbReference type="AlphaFoldDB" id="A0A644T3T9"/>
<name>A0A644T3T9_9ZZZZ</name>
<evidence type="ECO:0000256" key="6">
    <source>
        <dbReference type="SAM" id="MobiDB-lite"/>
    </source>
</evidence>
<keyword evidence="2" id="KW-0949">S-adenosyl-L-methionine</keyword>
<feature type="region of interest" description="Disordered" evidence="6">
    <location>
        <begin position="590"/>
        <end position="631"/>
    </location>
</feature>
<dbReference type="InterPro" id="IPR006638">
    <property type="entry name" value="Elp3/MiaA/NifB-like_rSAM"/>
</dbReference>
<protein>
    <recommendedName>
        <fullName evidence="7">Radical SAM core domain-containing protein</fullName>
    </recommendedName>
</protein>